<dbReference type="PROSITE" id="PS50005">
    <property type="entry name" value="TPR"/>
    <property type="match status" value="2"/>
</dbReference>
<feature type="chain" id="PRO_5046180133" description="Tetratricopeptide repeat protein" evidence="4">
    <location>
        <begin position="24"/>
        <end position="343"/>
    </location>
</feature>
<keyword evidence="1" id="KW-0677">Repeat</keyword>
<dbReference type="PROSITE" id="PS51257">
    <property type="entry name" value="PROKAR_LIPOPROTEIN"/>
    <property type="match status" value="1"/>
</dbReference>
<dbReference type="InterPro" id="IPR019734">
    <property type="entry name" value="TPR_rpt"/>
</dbReference>
<reference evidence="6" key="1">
    <citation type="journal article" date="2019" name="Int. J. Syst. Evol. Microbiol.">
        <title>The Global Catalogue of Microorganisms (GCM) 10K type strain sequencing project: providing services to taxonomists for standard genome sequencing and annotation.</title>
        <authorList>
            <consortium name="The Broad Institute Genomics Platform"/>
            <consortium name="The Broad Institute Genome Sequencing Center for Infectious Disease"/>
            <person name="Wu L."/>
            <person name="Ma J."/>
        </authorList>
    </citation>
    <scope>NUCLEOTIDE SEQUENCE [LARGE SCALE GENOMIC DNA]</scope>
    <source>
        <strain evidence="6">CGMCC 1.8985</strain>
    </source>
</reference>
<evidence type="ECO:0008006" key="7">
    <source>
        <dbReference type="Google" id="ProtNLM"/>
    </source>
</evidence>
<comment type="caution">
    <text evidence="5">The sequence shown here is derived from an EMBL/GenBank/DDBJ whole genome shotgun (WGS) entry which is preliminary data.</text>
</comment>
<dbReference type="SUPFAM" id="SSF48452">
    <property type="entry name" value="TPR-like"/>
    <property type="match status" value="2"/>
</dbReference>
<evidence type="ECO:0000313" key="6">
    <source>
        <dbReference type="Proteomes" id="UP000599009"/>
    </source>
</evidence>
<protein>
    <recommendedName>
        <fullName evidence="7">Tetratricopeptide repeat protein</fullName>
    </recommendedName>
</protein>
<dbReference type="EMBL" id="BMME01000001">
    <property type="protein sequence ID" value="GGK03364.1"/>
    <property type="molecule type" value="Genomic_DNA"/>
</dbReference>
<keyword evidence="2 3" id="KW-0802">TPR repeat</keyword>
<evidence type="ECO:0000256" key="2">
    <source>
        <dbReference type="ARBA" id="ARBA00022803"/>
    </source>
</evidence>
<feature type="signal peptide" evidence="4">
    <location>
        <begin position="1"/>
        <end position="23"/>
    </location>
</feature>
<evidence type="ECO:0000256" key="4">
    <source>
        <dbReference type="SAM" id="SignalP"/>
    </source>
</evidence>
<dbReference type="SMART" id="SM00028">
    <property type="entry name" value="TPR"/>
    <property type="match status" value="5"/>
</dbReference>
<keyword evidence="4" id="KW-0732">Signal</keyword>
<evidence type="ECO:0000313" key="5">
    <source>
        <dbReference type="EMBL" id="GGK03364.1"/>
    </source>
</evidence>
<dbReference type="Pfam" id="PF13424">
    <property type="entry name" value="TPR_12"/>
    <property type="match status" value="2"/>
</dbReference>
<organism evidence="5 6">
    <name type="scientific">Luteimonas terricola</name>
    <dbReference type="NCBI Taxonomy" id="645597"/>
    <lineage>
        <taxon>Bacteria</taxon>
        <taxon>Pseudomonadati</taxon>
        <taxon>Pseudomonadota</taxon>
        <taxon>Gammaproteobacteria</taxon>
        <taxon>Lysobacterales</taxon>
        <taxon>Lysobacteraceae</taxon>
        <taxon>Luteimonas</taxon>
    </lineage>
</organism>
<keyword evidence="6" id="KW-1185">Reference proteome</keyword>
<evidence type="ECO:0000256" key="1">
    <source>
        <dbReference type="ARBA" id="ARBA00022737"/>
    </source>
</evidence>
<gene>
    <name evidence="5" type="ORF">GCM10011394_10540</name>
</gene>
<dbReference type="Pfam" id="PF13374">
    <property type="entry name" value="TPR_10"/>
    <property type="match status" value="2"/>
</dbReference>
<dbReference type="PANTHER" id="PTHR45641">
    <property type="entry name" value="TETRATRICOPEPTIDE REPEAT PROTEIN (AFU_ORTHOLOGUE AFUA_6G03870)"/>
    <property type="match status" value="1"/>
</dbReference>
<feature type="repeat" description="TPR" evidence="3">
    <location>
        <begin position="124"/>
        <end position="157"/>
    </location>
</feature>
<accession>A0ABQ2ECW7</accession>
<dbReference type="InterPro" id="IPR011990">
    <property type="entry name" value="TPR-like_helical_dom_sf"/>
</dbReference>
<dbReference type="Proteomes" id="UP000599009">
    <property type="component" value="Unassembled WGS sequence"/>
</dbReference>
<sequence>MGSTRNGAAFVALLLACSMTSCAGMGTTASAPPSTAPVGWEQAYAQAVEAYERAAYVDSSRLARLAHSTAATTLGPDTTEAGAALSLLAAAELALGRYPEATAAFEESLTTLRRTPDADPKDMAAAMGNLGELHRQQGQLDRALPWYEQAYRTNELAYGPAHGETATALAALALARHESGLLPEAEQAYAQALTLMADAGAPKLQLAKVRTNLADLLIHTDRTDEAGLMLEGVLATEQALLRPGHPDLAYTLNTLGTLADAQGRDDDALEFYRYALDIRRDALPPGHPAIATVLANMGGAYHDLGAVAEARDSYAQALNILREAHDDEHPDIASLEAAMRALD</sequence>
<proteinExistence type="predicted"/>
<evidence type="ECO:0000256" key="3">
    <source>
        <dbReference type="PROSITE-ProRule" id="PRU00339"/>
    </source>
</evidence>
<feature type="repeat" description="TPR" evidence="3">
    <location>
        <begin position="249"/>
        <end position="282"/>
    </location>
</feature>
<dbReference type="PANTHER" id="PTHR45641:SF19">
    <property type="entry name" value="NEPHROCYSTIN-3"/>
    <property type="match status" value="1"/>
</dbReference>
<name>A0ABQ2ECW7_9GAMM</name>
<dbReference type="Gene3D" id="1.25.40.10">
    <property type="entry name" value="Tetratricopeptide repeat domain"/>
    <property type="match status" value="2"/>
</dbReference>